<evidence type="ECO:0000313" key="3">
    <source>
        <dbReference type="Ensembl" id="ENSSSUP00005007776.1"/>
    </source>
</evidence>
<organism evidence="3 4">
    <name type="scientific">Suricata suricatta</name>
    <name type="common">Meerkat</name>
    <dbReference type="NCBI Taxonomy" id="37032"/>
    <lineage>
        <taxon>Eukaryota</taxon>
        <taxon>Metazoa</taxon>
        <taxon>Chordata</taxon>
        <taxon>Craniata</taxon>
        <taxon>Vertebrata</taxon>
        <taxon>Euteleostomi</taxon>
        <taxon>Mammalia</taxon>
        <taxon>Eutheria</taxon>
        <taxon>Laurasiatheria</taxon>
        <taxon>Carnivora</taxon>
        <taxon>Feliformia</taxon>
        <taxon>Herpestidae</taxon>
        <taxon>Suricata</taxon>
    </lineage>
</organism>
<evidence type="ECO:0000259" key="2">
    <source>
        <dbReference type="Pfam" id="PF16564"/>
    </source>
</evidence>
<accession>A0A673TFL0</accession>
<keyword evidence="4" id="KW-1185">Reference proteome</keyword>
<reference evidence="3" key="2">
    <citation type="submission" date="2025-08" db="UniProtKB">
        <authorList>
            <consortium name="Ensembl"/>
        </authorList>
    </citation>
    <scope>IDENTIFICATION</scope>
</reference>
<dbReference type="AlphaFoldDB" id="A0A673TFL0"/>
<dbReference type="Ensembl" id="ENSSSUT00005008961.1">
    <property type="protein sequence ID" value="ENSSSUP00005007776.1"/>
    <property type="gene ID" value="ENSSSUG00005005034.1"/>
</dbReference>
<dbReference type="OMA" id="RYNQWDR"/>
<reference evidence="3" key="3">
    <citation type="submission" date="2025-09" db="UniProtKB">
        <authorList>
            <consortium name="Ensembl"/>
        </authorList>
    </citation>
    <scope>IDENTIFICATION</scope>
</reference>
<name>A0A673TFL0_SURSU</name>
<feature type="domain" description="Methyl-CpG binding protein 2/3 C-terminal" evidence="1">
    <location>
        <begin position="122"/>
        <end position="183"/>
    </location>
</feature>
<dbReference type="InterPro" id="IPR032343">
    <property type="entry name" value="MBD2/MBD3_p55-bd"/>
</dbReference>
<reference evidence="3 4" key="1">
    <citation type="submission" date="2019-05" db="EMBL/GenBank/DDBJ databases">
        <title>A Chromosome-scale Meerkat (S. suricatta) Genome Assembly.</title>
        <authorList>
            <person name="Dudchenko O."/>
            <person name="Lieberman Aiden E."/>
            <person name="Tung J."/>
            <person name="Barreiro L.B."/>
            <person name="Clutton-Brock T.H."/>
        </authorList>
    </citation>
    <scope>NUCLEOTIDE SEQUENCE [LARGE SCALE GENOMIC DNA]</scope>
</reference>
<feature type="domain" description="Methyl-CpG-binding" evidence="2">
    <location>
        <begin position="27"/>
        <end position="97"/>
    </location>
</feature>
<dbReference type="InterPro" id="IPR025884">
    <property type="entry name" value="MeCpG-bd_2/3_C_dom"/>
</dbReference>
<evidence type="ECO:0000259" key="1">
    <source>
        <dbReference type="Pfam" id="PF14048"/>
    </source>
</evidence>
<dbReference type="Proteomes" id="UP000472268">
    <property type="component" value="Chromosome 6"/>
</dbReference>
<sequence length="203" mass="22795">LGTPAWRSQLSPVLGKLKRNMMTQNLEKKRQVHLAKTNQRCREIAALPIRRTSCIFERLVTRIMSLPGNKTRCSEWDGTLQKPQQIYTHRRLRGLQACSCDGEVLSPLDVTNILQEVARCWGAGSLLGRPELCPAPSSSWAGMVPGVGFCLPPSTCRQPVTPRDIWRQTQKVRKARDRLAEALWADSLAREAERAGRLTGIIQ</sequence>
<dbReference type="Pfam" id="PF16564">
    <property type="entry name" value="MBDa"/>
    <property type="match status" value="1"/>
</dbReference>
<protein>
    <submittedName>
        <fullName evidence="3">Uncharacterized protein</fullName>
    </submittedName>
</protein>
<dbReference type="GO" id="GO:0005634">
    <property type="term" value="C:nucleus"/>
    <property type="evidence" value="ECO:0007669"/>
    <property type="project" value="UniProtKB-ARBA"/>
</dbReference>
<evidence type="ECO:0000313" key="4">
    <source>
        <dbReference type="Proteomes" id="UP000472268"/>
    </source>
</evidence>
<proteinExistence type="predicted"/>
<dbReference type="Pfam" id="PF14048">
    <property type="entry name" value="MBD_C"/>
    <property type="match status" value="1"/>
</dbReference>